<organism evidence="12 13">
    <name type="scientific">Ameiurus melas</name>
    <name type="common">Black bullhead</name>
    <name type="synonym">Silurus melas</name>
    <dbReference type="NCBI Taxonomy" id="219545"/>
    <lineage>
        <taxon>Eukaryota</taxon>
        <taxon>Metazoa</taxon>
        <taxon>Chordata</taxon>
        <taxon>Craniata</taxon>
        <taxon>Vertebrata</taxon>
        <taxon>Euteleostomi</taxon>
        <taxon>Actinopterygii</taxon>
        <taxon>Neopterygii</taxon>
        <taxon>Teleostei</taxon>
        <taxon>Ostariophysi</taxon>
        <taxon>Siluriformes</taxon>
        <taxon>Ictaluridae</taxon>
        <taxon>Ameiurus</taxon>
    </lineage>
</organism>
<dbReference type="InterPro" id="IPR057667">
    <property type="entry name" value="HTH_SB"/>
</dbReference>
<dbReference type="PRINTS" id="PR00401">
    <property type="entry name" value="SH2DOMAIN"/>
</dbReference>
<evidence type="ECO:0000256" key="8">
    <source>
        <dbReference type="PROSITE-ProRule" id="PRU00192"/>
    </source>
</evidence>
<dbReference type="Proteomes" id="UP000593565">
    <property type="component" value="Unassembled WGS sequence"/>
</dbReference>
<dbReference type="EMBL" id="JAAGNN010000002">
    <property type="protein sequence ID" value="KAF4092566.1"/>
    <property type="molecule type" value="Genomic_DNA"/>
</dbReference>
<accession>A0A7J6BC24</accession>
<evidence type="ECO:0000256" key="6">
    <source>
        <dbReference type="ARBA" id="ARBA00040640"/>
    </source>
</evidence>
<dbReference type="FunFam" id="2.30.30.40:FF:000072">
    <property type="entry name" value="Unconventional Myosin IB"/>
    <property type="match status" value="1"/>
</dbReference>
<keyword evidence="13" id="KW-1185">Reference proteome</keyword>
<evidence type="ECO:0000256" key="3">
    <source>
        <dbReference type="ARBA" id="ARBA00023043"/>
    </source>
</evidence>
<dbReference type="PANTHER" id="PTHR46037">
    <property type="entry name" value="PROTEIN ENHANCER OF SEVENLESS 2B"/>
    <property type="match status" value="1"/>
</dbReference>
<dbReference type="InterPro" id="IPR000980">
    <property type="entry name" value="SH2"/>
</dbReference>
<dbReference type="Gene3D" id="1.10.10.10">
    <property type="entry name" value="Winged helix-like DNA-binding domain superfamily/Winged helix DNA-binding domain"/>
    <property type="match status" value="1"/>
</dbReference>
<feature type="domain" description="SH3" evidence="11">
    <location>
        <begin position="295"/>
        <end position="352"/>
    </location>
</feature>
<evidence type="ECO:0000313" key="12">
    <source>
        <dbReference type="EMBL" id="KAF4092566.1"/>
    </source>
</evidence>
<dbReference type="InterPro" id="IPR001452">
    <property type="entry name" value="SH3_domain"/>
</dbReference>
<sequence>MAKTKELSKDVRDKIVDLHKSGMGYKTIAKQLGSTDSPTADSISLQHHNKYAPSSLCTLAPLTLAPSSPCSVAMEARGKFDFSATAEDELSFRKGDILKILGTQDDWFKAEMHGHEGFVPKNYVDRQTPSWFQENASRGAAEEILMSREVGGFLIRGSQSSPGDFSISVRHEFDVQHFKVMKDNKGNYYLWTEKFTSLNKLVDFYKTTSISKQREIFLRDGSREDPAPAPHPVKRVNDRPQPSTHRRPPEQTQTQHNKQGSLEERSHNMGLAGKNSPVNPLPTSRRPSDNMPAPRLSVQVKALYDFIAEEDDELGFSAGDVIEVLDRSDAAWWKGRLRGNVGLFPSNYTVQI</sequence>
<evidence type="ECO:0000259" key="11">
    <source>
        <dbReference type="PROSITE" id="PS50002"/>
    </source>
</evidence>
<feature type="domain" description="SH3" evidence="11">
    <location>
        <begin position="71"/>
        <end position="129"/>
    </location>
</feature>
<gene>
    <name evidence="12" type="ORF">AMELA_G00022440</name>
</gene>
<feature type="compositionally biased region" description="Basic and acidic residues" evidence="9">
    <location>
        <begin position="217"/>
        <end position="226"/>
    </location>
</feature>
<proteinExistence type="predicted"/>
<dbReference type="InterPro" id="IPR036860">
    <property type="entry name" value="SH2_dom_sf"/>
</dbReference>
<dbReference type="Pfam" id="PF25787">
    <property type="entry name" value="HTH_SB"/>
    <property type="match status" value="1"/>
</dbReference>
<dbReference type="SUPFAM" id="SSF55550">
    <property type="entry name" value="SH2 domain"/>
    <property type="match status" value="1"/>
</dbReference>
<dbReference type="InterPro" id="IPR035646">
    <property type="entry name" value="GRAP2_C_SH3"/>
</dbReference>
<keyword evidence="1 8" id="KW-0728">SH3 domain</keyword>
<evidence type="ECO:0000256" key="5">
    <source>
        <dbReference type="ARBA" id="ARBA00037432"/>
    </source>
</evidence>
<feature type="domain" description="SH2" evidence="10">
    <location>
        <begin position="131"/>
        <end position="222"/>
    </location>
</feature>
<dbReference type="PRINTS" id="PR00499">
    <property type="entry name" value="P67PHOX"/>
</dbReference>
<dbReference type="CDD" id="cd09941">
    <property type="entry name" value="SH2_Grb2_like"/>
    <property type="match status" value="1"/>
</dbReference>
<dbReference type="AlphaFoldDB" id="A0A7J6BC24"/>
<dbReference type="PROSITE" id="PS50002">
    <property type="entry name" value="SH3"/>
    <property type="match status" value="2"/>
</dbReference>
<comment type="function">
    <text evidence="5">Induces bone resorption, acting probably through a signaling cascade which results in the secretion of factor(s) enhancing osteoclast formation and activity.</text>
</comment>
<evidence type="ECO:0000256" key="4">
    <source>
        <dbReference type="ARBA" id="ARBA00023288"/>
    </source>
</evidence>
<dbReference type="SUPFAM" id="SSF50044">
    <property type="entry name" value="SH3-domain"/>
    <property type="match status" value="2"/>
</dbReference>
<dbReference type="Gene3D" id="2.30.30.40">
    <property type="entry name" value="SH3 Domains"/>
    <property type="match status" value="2"/>
</dbReference>
<dbReference type="PROSITE" id="PS50001">
    <property type="entry name" value="SH2"/>
    <property type="match status" value="1"/>
</dbReference>
<comment type="caution">
    <text evidence="12">The sequence shown here is derived from an EMBL/GenBank/DDBJ whole genome shotgun (WGS) entry which is preliminary data.</text>
</comment>
<keyword evidence="3" id="KW-0040">ANK repeat</keyword>
<evidence type="ECO:0000259" key="10">
    <source>
        <dbReference type="PROSITE" id="PS50001"/>
    </source>
</evidence>
<evidence type="ECO:0000313" key="13">
    <source>
        <dbReference type="Proteomes" id="UP000593565"/>
    </source>
</evidence>
<dbReference type="SMART" id="SM00252">
    <property type="entry name" value="SH2"/>
    <property type="match status" value="1"/>
</dbReference>
<dbReference type="Pfam" id="PF00018">
    <property type="entry name" value="SH3_1"/>
    <property type="match status" value="2"/>
</dbReference>
<dbReference type="PRINTS" id="PR00452">
    <property type="entry name" value="SH3DOMAIN"/>
</dbReference>
<dbReference type="CDD" id="cd11950">
    <property type="entry name" value="SH3_GRAP2_C"/>
    <property type="match status" value="1"/>
</dbReference>
<protein>
    <recommendedName>
        <fullName evidence="6">Osteoclast-stimulating factor 1</fullName>
    </recommendedName>
</protein>
<dbReference type="InterPro" id="IPR043539">
    <property type="entry name" value="Grb2-like"/>
</dbReference>
<evidence type="ECO:0000256" key="2">
    <source>
        <dbReference type="ARBA" id="ARBA00022999"/>
    </source>
</evidence>
<keyword evidence="2 7" id="KW-0727">SH2 domain</keyword>
<evidence type="ECO:0000256" key="7">
    <source>
        <dbReference type="PROSITE-ProRule" id="PRU00191"/>
    </source>
</evidence>
<dbReference type="InterPro" id="IPR036028">
    <property type="entry name" value="SH3-like_dom_sf"/>
</dbReference>
<name>A0A7J6BC24_AMEME</name>
<dbReference type="Pfam" id="PF00017">
    <property type="entry name" value="SH2"/>
    <property type="match status" value="1"/>
</dbReference>
<dbReference type="CDD" id="cd11947">
    <property type="entry name" value="SH3_GRAP2_N"/>
    <property type="match status" value="1"/>
</dbReference>
<feature type="region of interest" description="Disordered" evidence="9">
    <location>
        <begin position="217"/>
        <end position="294"/>
    </location>
</feature>
<feature type="compositionally biased region" description="Polar residues" evidence="9">
    <location>
        <begin position="250"/>
        <end position="260"/>
    </location>
</feature>
<reference evidence="12 13" key="1">
    <citation type="submission" date="2020-02" db="EMBL/GenBank/DDBJ databases">
        <title>A chromosome-scale genome assembly of the black bullhead catfish (Ameiurus melas).</title>
        <authorList>
            <person name="Wen M."/>
            <person name="Zham M."/>
            <person name="Cabau C."/>
            <person name="Klopp C."/>
            <person name="Donnadieu C."/>
            <person name="Roques C."/>
            <person name="Bouchez O."/>
            <person name="Lampietro C."/>
            <person name="Jouanno E."/>
            <person name="Herpin A."/>
            <person name="Louis A."/>
            <person name="Berthelot C."/>
            <person name="Parey E."/>
            <person name="Roest-Crollius H."/>
            <person name="Braasch I."/>
            <person name="Postlethwait J."/>
            <person name="Robinson-Rechavi M."/>
            <person name="Echchiki A."/>
            <person name="Begum T."/>
            <person name="Montfort J."/>
            <person name="Schartl M."/>
            <person name="Bobe J."/>
            <person name="Guiguen Y."/>
        </authorList>
    </citation>
    <scope>NUCLEOTIDE SEQUENCE [LARGE SCALE GENOMIC DNA]</scope>
    <source>
        <strain evidence="12">M_S1</strain>
        <tissue evidence="12">Blood</tissue>
    </source>
</reference>
<dbReference type="InterPro" id="IPR036388">
    <property type="entry name" value="WH-like_DNA-bd_sf"/>
</dbReference>
<evidence type="ECO:0000256" key="1">
    <source>
        <dbReference type="ARBA" id="ARBA00022443"/>
    </source>
</evidence>
<evidence type="ECO:0000256" key="9">
    <source>
        <dbReference type="SAM" id="MobiDB-lite"/>
    </source>
</evidence>
<keyword evidence="4" id="KW-0449">Lipoprotein</keyword>
<dbReference type="Gene3D" id="3.30.505.10">
    <property type="entry name" value="SH2 domain"/>
    <property type="match status" value="1"/>
</dbReference>
<dbReference type="SMART" id="SM00326">
    <property type="entry name" value="SH3"/>
    <property type="match status" value="2"/>
</dbReference>